<dbReference type="Gene3D" id="3.90.550.10">
    <property type="entry name" value="Spore Coat Polysaccharide Biosynthesis Protein SpsA, Chain A"/>
    <property type="match status" value="1"/>
</dbReference>
<dbReference type="PANTHER" id="PTHR46390:SF1">
    <property type="entry name" value="MANNOSE-1-PHOSPHATE GUANYLYLTRANSFERASE"/>
    <property type="match status" value="1"/>
</dbReference>
<evidence type="ECO:0000313" key="4">
    <source>
        <dbReference type="Proteomes" id="UP001279681"/>
    </source>
</evidence>
<dbReference type="InterPro" id="IPR029044">
    <property type="entry name" value="Nucleotide-diphossugar_trans"/>
</dbReference>
<dbReference type="SUPFAM" id="SSF53448">
    <property type="entry name" value="Nucleotide-diphospho-sugar transferases"/>
    <property type="match status" value="1"/>
</dbReference>
<dbReference type="InterPro" id="IPR051161">
    <property type="entry name" value="Mannose-6P_isomerase_type2"/>
</dbReference>
<evidence type="ECO:0000259" key="2">
    <source>
        <dbReference type="Pfam" id="PF22640"/>
    </source>
</evidence>
<reference evidence="4" key="1">
    <citation type="submission" date="2023-07" db="EMBL/GenBank/DDBJ databases">
        <authorList>
            <person name="Colorado M.A."/>
            <person name="Villamil L.M."/>
            <person name="Melo J.F."/>
            <person name="Rodriguez J.A."/>
            <person name="Ruiz R.Y."/>
        </authorList>
    </citation>
    <scope>NUCLEOTIDE SEQUENCE [LARGE SCALE GENOMIC DNA]</scope>
    <source>
        <strain evidence="4">C33</strain>
    </source>
</reference>
<comment type="caution">
    <text evidence="3">The sequence shown here is derived from an EMBL/GenBank/DDBJ whole genome shotgun (WGS) entry which is preliminary data.</text>
</comment>
<feature type="domain" description="MannoseP isomerase/GMP-like beta-helix" evidence="2">
    <location>
        <begin position="309"/>
        <end position="358"/>
    </location>
</feature>
<dbReference type="Pfam" id="PF00483">
    <property type="entry name" value="NTP_transferase"/>
    <property type="match status" value="1"/>
</dbReference>
<evidence type="ECO:0000259" key="1">
    <source>
        <dbReference type="Pfam" id="PF00483"/>
    </source>
</evidence>
<dbReference type="RefSeq" id="WP_320313342.1">
    <property type="nucleotide sequence ID" value="NZ_JAVIKH010000005.1"/>
</dbReference>
<dbReference type="Proteomes" id="UP001279681">
    <property type="component" value="Unassembled WGS sequence"/>
</dbReference>
<keyword evidence="3" id="KW-0808">Transferase</keyword>
<feature type="domain" description="Nucleotidyl transferase" evidence="1">
    <location>
        <begin position="4"/>
        <end position="295"/>
    </location>
</feature>
<keyword evidence="3" id="KW-0548">Nucleotidyltransferase</keyword>
<accession>A0ABU4W8V0</accession>
<keyword evidence="4" id="KW-1185">Reference proteome</keyword>
<dbReference type="SUPFAM" id="SSF159283">
    <property type="entry name" value="Guanosine diphospho-D-mannose pyrophosphorylase/mannose-6-phosphate isomerase linker domain"/>
    <property type="match status" value="1"/>
</dbReference>
<sequence length="359" mass="41080">MLTAIIMAGGSGERFWPLSTPEKPKQLLNIFSDKTMIRETVDRILPIIPKENIFIATNELQANAVKEELKDIPEENIIIEPAFKDTAAAIGYSTLIIENRFKNELQKNEKIEVVVLASDHLIKKENEFREIVKLGAKEASNNGVIVTLGIKPNKPETGYGYIEVKEEKELNLNEIYRVRRFREKPNLETAESYVASGKYLWNSGMFIFTTETIFKNFDVLMEEHTEVFQSIRKKMNNNISGLELTNLMREDFEQFEKISIDFGIMEYSKNIRVIPVDIEWNDIGSFNALEEVFEKNNSGNIVRYSNVKELDSSDNIIIVEDAIVSLLGVKNLVIVKNGNNILIANKNRTQDIKKIIQRG</sequence>
<dbReference type="InterPro" id="IPR005835">
    <property type="entry name" value="NTP_transferase_dom"/>
</dbReference>
<dbReference type="InterPro" id="IPR054566">
    <property type="entry name" value="ManC/GMP-like_b-helix"/>
</dbReference>
<dbReference type="GO" id="GO:0016779">
    <property type="term" value="F:nucleotidyltransferase activity"/>
    <property type="evidence" value="ECO:0007669"/>
    <property type="project" value="UniProtKB-KW"/>
</dbReference>
<proteinExistence type="predicted"/>
<dbReference type="PANTHER" id="PTHR46390">
    <property type="entry name" value="MANNOSE-1-PHOSPHATE GUANYLYLTRANSFERASE"/>
    <property type="match status" value="1"/>
</dbReference>
<dbReference type="InterPro" id="IPR049577">
    <property type="entry name" value="GMPP_N"/>
</dbReference>
<organism evidence="3 4">
    <name type="scientific">Candidatus Cetobacterium colombiensis</name>
    <dbReference type="NCBI Taxonomy" id="3073100"/>
    <lineage>
        <taxon>Bacteria</taxon>
        <taxon>Fusobacteriati</taxon>
        <taxon>Fusobacteriota</taxon>
        <taxon>Fusobacteriia</taxon>
        <taxon>Fusobacteriales</taxon>
        <taxon>Fusobacteriaceae</taxon>
        <taxon>Cetobacterium</taxon>
    </lineage>
</organism>
<dbReference type="Pfam" id="PF22640">
    <property type="entry name" value="ManC_GMP_beta-helix"/>
    <property type="match status" value="1"/>
</dbReference>
<gene>
    <name evidence="3" type="ORF">RFV38_05420</name>
</gene>
<dbReference type="CDD" id="cd02509">
    <property type="entry name" value="GDP-M1P_Guanylyltransferase"/>
    <property type="match status" value="1"/>
</dbReference>
<dbReference type="EMBL" id="JAVIKH010000005">
    <property type="protein sequence ID" value="MDX8335938.1"/>
    <property type="molecule type" value="Genomic_DNA"/>
</dbReference>
<protein>
    <submittedName>
        <fullName evidence="3">Mannose-1-phosphate guanylyltransferase</fullName>
    </submittedName>
</protein>
<evidence type="ECO:0000313" key="3">
    <source>
        <dbReference type="EMBL" id="MDX8335938.1"/>
    </source>
</evidence>
<name>A0ABU4W8V0_9FUSO</name>